<name>A0A0G2JAP2_9EURO</name>
<evidence type="ECO:0000313" key="2">
    <source>
        <dbReference type="Proteomes" id="UP000034164"/>
    </source>
</evidence>
<dbReference type="EMBL" id="LCZI01000536">
    <property type="protein sequence ID" value="KKZ66076.1"/>
    <property type="molecule type" value="Genomic_DNA"/>
</dbReference>
<gene>
    <name evidence="1" type="ORF">EMCG_08189</name>
</gene>
<organism evidence="1 2">
    <name type="scientific">[Emmonsia] crescens</name>
    <dbReference type="NCBI Taxonomy" id="73230"/>
    <lineage>
        <taxon>Eukaryota</taxon>
        <taxon>Fungi</taxon>
        <taxon>Dikarya</taxon>
        <taxon>Ascomycota</taxon>
        <taxon>Pezizomycotina</taxon>
        <taxon>Eurotiomycetes</taxon>
        <taxon>Eurotiomycetidae</taxon>
        <taxon>Onygenales</taxon>
        <taxon>Ajellomycetaceae</taxon>
        <taxon>Emergomyces</taxon>
    </lineage>
</organism>
<proteinExistence type="predicted"/>
<sequence>MVATLLPRLITPFSIHLTTKNISTLTARSKTTMTTDRRKCVGQVMISWRFQISRRSPKMSQG</sequence>
<dbReference type="Proteomes" id="UP000034164">
    <property type="component" value="Unassembled WGS sequence"/>
</dbReference>
<accession>A0A0G2JAP2</accession>
<evidence type="ECO:0000313" key="1">
    <source>
        <dbReference type="EMBL" id="KKZ66076.1"/>
    </source>
</evidence>
<reference evidence="2" key="1">
    <citation type="journal article" date="2015" name="PLoS Genet.">
        <title>The dynamic genome and transcriptome of the human fungal pathogen Blastomyces and close relative Emmonsia.</title>
        <authorList>
            <person name="Munoz J.F."/>
            <person name="Gauthier G.M."/>
            <person name="Desjardins C.A."/>
            <person name="Gallo J.E."/>
            <person name="Holder J."/>
            <person name="Sullivan T.D."/>
            <person name="Marty A.J."/>
            <person name="Carmen J.C."/>
            <person name="Chen Z."/>
            <person name="Ding L."/>
            <person name="Gujja S."/>
            <person name="Magrini V."/>
            <person name="Misas E."/>
            <person name="Mitreva M."/>
            <person name="Priest M."/>
            <person name="Saif S."/>
            <person name="Whiston E.A."/>
            <person name="Young S."/>
            <person name="Zeng Q."/>
            <person name="Goldman W.E."/>
            <person name="Mardis E.R."/>
            <person name="Taylor J.W."/>
            <person name="McEwen J.G."/>
            <person name="Clay O.K."/>
            <person name="Klein B.S."/>
            <person name="Cuomo C.A."/>
        </authorList>
    </citation>
    <scope>NUCLEOTIDE SEQUENCE [LARGE SCALE GENOMIC DNA]</scope>
    <source>
        <strain evidence="2">UAMH 3008</strain>
    </source>
</reference>
<protein>
    <submittedName>
        <fullName evidence="1">Uncharacterized protein</fullName>
    </submittedName>
</protein>
<dbReference type="VEuPathDB" id="FungiDB:EMCG_08189"/>
<dbReference type="AlphaFoldDB" id="A0A0G2JAP2"/>
<comment type="caution">
    <text evidence="1">The sequence shown here is derived from an EMBL/GenBank/DDBJ whole genome shotgun (WGS) entry which is preliminary data.</text>
</comment>